<name>A0A6S6Y2S3_9PROT</name>
<keyword evidence="1" id="KW-0413">Isomerase</keyword>
<reference evidence="1 2" key="1">
    <citation type="submission" date="2020-03" db="EMBL/GenBank/DDBJ databases">
        <authorList>
            <consortium name="Genoscope - CEA"/>
            <person name="William W."/>
        </authorList>
    </citation>
    <scope>NUCLEOTIDE SEQUENCE [LARGE SCALE GENOMIC DNA]</scope>
    <source>
        <strain evidence="2">DSM 16959</strain>
    </source>
</reference>
<gene>
    <name evidence="1" type="ORF">DENOEST_2468</name>
</gene>
<dbReference type="KEGG" id="doe:DENOEST_2468"/>
<dbReference type="EMBL" id="LR778301">
    <property type="protein sequence ID" value="CAB1369633.1"/>
    <property type="molecule type" value="Genomic_DNA"/>
</dbReference>
<protein>
    <submittedName>
        <fullName evidence="1">Ketosteroid isomerase-related protein</fullName>
    </submittedName>
</protein>
<dbReference type="GO" id="GO:0016853">
    <property type="term" value="F:isomerase activity"/>
    <property type="evidence" value="ECO:0007669"/>
    <property type="project" value="UniProtKB-KW"/>
</dbReference>
<sequence length="138" mass="15098">MMEAKTPAQLASFISPQMVKEGRRNDWLALFAEDCVVQDPVGPSLFNPDGLGHRGKAAVAAFYDNIITAGGSRFDYEIHASYPCGDECANVWVGRTTMPDGTVSETPMVTIYKVDADGKILSLRAFWDFSRLMAAMAQ</sequence>
<dbReference type="Gene3D" id="3.10.450.50">
    <property type="match status" value="1"/>
</dbReference>
<dbReference type="InterPro" id="IPR032710">
    <property type="entry name" value="NTF2-like_dom_sf"/>
</dbReference>
<organism evidence="1 2">
    <name type="scientific">Denitratisoma oestradiolicum</name>
    <dbReference type="NCBI Taxonomy" id="311182"/>
    <lineage>
        <taxon>Bacteria</taxon>
        <taxon>Pseudomonadati</taxon>
        <taxon>Pseudomonadota</taxon>
        <taxon>Betaproteobacteria</taxon>
        <taxon>Nitrosomonadales</taxon>
        <taxon>Sterolibacteriaceae</taxon>
        <taxon>Denitratisoma</taxon>
    </lineage>
</organism>
<dbReference type="SUPFAM" id="SSF54427">
    <property type="entry name" value="NTF2-like"/>
    <property type="match status" value="1"/>
</dbReference>
<dbReference type="Proteomes" id="UP000515733">
    <property type="component" value="Chromosome"/>
</dbReference>
<keyword evidence="2" id="KW-1185">Reference proteome</keyword>
<dbReference type="Pfam" id="PF12680">
    <property type="entry name" value="SnoaL_2"/>
    <property type="match status" value="1"/>
</dbReference>
<dbReference type="InterPro" id="IPR037401">
    <property type="entry name" value="SnoaL-like"/>
</dbReference>
<evidence type="ECO:0000313" key="2">
    <source>
        <dbReference type="Proteomes" id="UP000515733"/>
    </source>
</evidence>
<proteinExistence type="predicted"/>
<dbReference type="AlphaFoldDB" id="A0A6S6Y2S3"/>
<dbReference type="RefSeq" id="WP_145771235.1">
    <property type="nucleotide sequence ID" value="NZ_LR778301.1"/>
</dbReference>
<accession>A0A6S6Y2S3</accession>
<evidence type="ECO:0000313" key="1">
    <source>
        <dbReference type="EMBL" id="CAB1369633.1"/>
    </source>
</evidence>
<dbReference type="OrthoDB" id="13610at2"/>